<evidence type="ECO:0000313" key="2">
    <source>
        <dbReference type="EMBL" id="KAF4627042.1"/>
    </source>
</evidence>
<proteinExistence type="predicted"/>
<protein>
    <submittedName>
        <fullName evidence="2">Uncharacterized protein</fullName>
    </submittedName>
</protein>
<dbReference type="Proteomes" id="UP000566819">
    <property type="component" value="Unassembled WGS sequence"/>
</dbReference>
<organism evidence="2 3">
    <name type="scientific">Cudoniella acicularis</name>
    <dbReference type="NCBI Taxonomy" id="354080"/>
    <lineage>
        <taxon>Eukaryota</taxon>
        <taxon>Fungi</taxon>
        <taxon>Dikarya</taxon>
        <taxon>Ascomycota</taxon>
        <taxon>Pezizomycotina</taxon>
        <taxon>Leotiomycetes</taxon>
        <taxon>Helotiales</taxon>
        <taxon>Tricladiaceae</taxon>
        <taxon>Cudoniella</taxon>
    </lineage>
</organism>
<gene>
    <name evidence="2" type="ORF">G7Y89_g11114</name>
</gene>
<comment type="caution">
    <text evidence="2">The sequence shown here is derived from an EMBL/GenBank/DDBJ whole genome shotgun (WGS) entry which is preliminary data.</text>
</comment>
<sequence>MDNPFVGKENWICAEHSIKKIPTATMDRRVFAFDGAIEDAIYDSKFTPTPILGPDGTEISDGSKFVLADFFEQVEAHIQSICNEMLSKGEFDWANMTDTLLCLSDEELSIFPDWEEREVIIEEPEKDEKTNEKCELTDLSGWEGADEGSMNEWDLVD</sequence>
<evidence type="ECO:0000313" key="3">
    <source>
        <dbReference type="Proteomes" id="UP000566819"/>
    </source>
</evidence>
<dbReference type="AlphaFoldDB" id="A0A8H4VYK4"/>
<evidence type="ECO:0000256" key="1">
    <source>
        <dbReference type="SAM" id="MobiDB-lite"/>
    </source>
</evidence>
<keyword evidence="3" id="KW-1185">Reference proteome</keyword>
<name>A0A8H4VYK4_9HELO</name>
<dbReference type="EMBL" id="JAAMPI010001038">
    <property type="protein sequence ID" value="KAF4627042.1"/>
    <property type="molecule type" value="Genomic_DNA"/>
</dbReference>
<feature type="compositionally biased region" description="Basic and acidic residues" evidence="1">
    <location>
        <begin position="126"/>
        <end position="136"/>
    </location>
</feature>
<reference evidence="2 3" key="1">
    <citation type="submission" date="2020-03" db="EMBL/GenBank/DDBJ databases">
        <title>Draft Genome Sequence of Cudoniella acicularis.</title>
        <authorList>
            <person name="Buettner E."/>
            <person name="Kellner H."/>
        </authorList>
    </citation>
    <scope>NUCLEOTIDE SEQUENCE [LARGE SCALE GENOMIC DNA]</scope>
    <source>
        <strain evidence="2 3">DSM 108380</strain>
    </source>
</reference>
<accession>A0A8H4VYK4</accession>
<feature type="region of interest" description="Disordered" evidence="1">
    <location>
        <begin position="122"/>
        <end position="157"/>
    </location>
</feature>